<proteinExistence type="predicted"/>
<evidence type="ECO:0000313" key="2">
    <source>
        <dbReference type="Proteomes" id="UP000827976"/>
    </source>
</evidence>
<accession>A0ACB7UHS2</accession>
<name>A0ACB7UHS2_DIOAL</name>
<organism evidence="1 2">
    <name type="scientific">Dioscorea alata</name>
    <name type="common">Purple yam</name>
    <dbReference type="NCBI Taxonomy" id="55571"/>
    <lineage>
        <taxon>Eukaryota</taxon>
        <taxon>Viridiplantae</taxon>
        <taxon>Streptophyta</taxon>
        <taxon>Embryophyta</taxon>
        <taxon>Tracheophyta</taxon>
        <taxon>Spermatophyta</taxon>
        <taxon>Magnoliopsida</taxon>
        <taxon>Liliopsida</taxon>
        <taxon>Dioscoreales</taxon>
        <taxon>Dioscoreaceae</taxon>
        <taxon>Dioscorea</taxon>
    </lineage>
</organism>
<comment type="caution">
    <text evidence="1">The sequence shown here is derived from an EMBL/GenBank/DDBJ whole genome shotgun (WGS) entry which is preliminary data.</text>
</comment>
<dbReference type="Proteomes" id="UP000827976">
    <property type="component" value="Chromosome 16"/>
</dbReference>
<dbReference type="EMBL" id="CM037026">
    <property type="protein sequence ID" value="KAH7659745.1"/>
    <property type="molecule type" value="Genomic_DNA"/>
</dbReference>
<reference evidence="2" key="1">
    <citation type="journal article" date="2022" name="Nat. Commun.">
        <title>Chromosome evolution and the genetic basis of agronomically important traits in greater yam.</title>
        <authorList>
            <person name="Bredeson J.V."/>
            <person name="Lyons J.B."/>
            <person name="Oniyinde I.O."/>
            <person name="Okereke N.R."/>
            <person name="Kolade O."/>
            <person name="Nnabue I."/>
            <person name="Nwadili C.O."/>
            <person name="Hribova E."/>
            <person name="Parker M."/>
            <person name="Nwogha J."/>
            <person name="Shu S."/>
            <person name="Carlson J."/>
            <person name="Kariba R."/>
            <person name="Muthemba S."/>
            <person name="Knop K."/>
            <person name="Barton G.J."/>
            <person name="Sherwood A.V."/>
            <person name="Lopez-Montes A."/>
            <person name="Asiedu R."/>
            <person name="Jamnadass R."/>
            <person name="Muchugi A."/>
            <person name="Goodstein D."/>
            <person name="Egesi C.N."/>
            <person name="Featherston J."/>
            <person name="Asfaw A."/>
            <person name="Simpson G.G."/>
            <person name="Dolezel J."/>
            <person name="Hendre P.S."/>
            <person name="Van Deynze A."/>
            <person name="Kumar P.L."/>
            <person name="Obidiegwu J.E."/>
            <person name="Bhattacharjee R."/>
            <person name="Rokhsar D.S."/>
        </authorList>
    </citation>
    <scope>NUCLEOTIDE SEQUENCE [LARGE SCALE GENOMIC DNA]</scope>
    <source>
        <strain evidence="2">cv. TDa95/00328</strain>
    </source>
</reference>
<gene>
    <name evidence="1" type="ORF">IHE45_16G050100</name>
</gene>
<keyword evidence="2" id="KW-1185">Reference proteome</keyword>
<protein>
    <submittedName>
        <fullName evidence="1">NAC domain-containing protein</fullName>
    </submittedName>
</protein>
<evidence type="ECO:0000313" key="1">
    <source>
        <dbReference type="EMBL" id="KAH7659745.1"/>
    </source>
</evidence>
<sequence>MVVGMKKTLVFHRGRAPKGIRTNWIMHEYRTTEPDFECGEQLSLFNAWMQNLSCFGSSLLSIPISSLFSDRNISHDFSCINLC</sequence>